<dbReference type="GO" id="GO:0009401">
    <property type="term" value="P:phosphoenolpyruvate-dependent sugar phosphotransferase system"/>
    <property type="evidence" value="ECO:0007669"/>
    <property type="project" value="UniProtKB-KW"/>
</dbReference>
<evidence type="ECO:0000313" key="8">
    <source>
        <dbReference type="EMBL" id="HIZ45738.1"/>
    </source>
</evidence>
<keyword evidence="5" id="KW-0598">Phosphotransferase system</keyword>
<dbReference type="SUPFAM" id="SSF51261">
    <property type="entry name" value="Duplicated hybrid motif"/>
    <property type="match status" value="1"/>
</dbReference>
<evidence type="ECO:0000256" key="4">
    <source>
        <dbReference type="ARBA" id="ARBA00022679"/>
    </source>
</evidence>
<evidence type="ECO:0000313" key="9">
    <source>
        <dbReference type="Proteomes" id="UP000824062"/>
    </source>
</evidence>
<keyword evidence="3 8" id="KW-0762">Sugar transport</keyword>
<gene>
    <name evidence="8" type="ORF">IAA19_01795</name>
</gene>
<feature type="domain" description="PTS EIIA type-1" evidence="7">
    <location>
        <begin position="44"/>
        <end position="145"/>
    </location>
</feature>
<reference evidence="8" key="1">
    <citation type="journal article" date="2021" name="PeerJ">
        <title>Extensive microbial diversity within the chicken gut microbiome revealed by metagenomics and culture.</title>
        <authorList>
            <person name="Gilroy R."/>
            <person name="Ravi A."/>
            <person name="Getino M."/>
            <person name="Pursley I."/>
            <person name="Horton D.L."/>
            <person name="Alikhan N.F."/>
            <person name="Baker D."/>
            <person name="Gharbi K."/>
            <person name="Hall N."/>
            <person name="Watson M."/>
            <person name="Adriaenssens E.M."/>
            <person name="Foster-Nyarko E."/>
            <person name="Jarju S."/>
            <person name="Secka A."/>
            <person name="Antonio M."/>
            <person name="Oren A."/>
            <person name="Chaudhuri R.R."/>
            <person name="La Ragione R."/>
            <person name="Hildebrand F."/>
            <person name="Pallen M.J."/>
        </authorList>
    </citation>
    <scope>NUCLEOTIDE SEQUENCE</scope>
    <source>
        <strain evidence="8">ChiHjej12B11-14209</strain>
    </source>
</reference>
<comment type="caution">
    <text evidence="8">The sequence shown here is derived from an EMBL/GenBank/DDBJ whole genome shotgun (WGS) entry which is preliminary data.</text>
</comment>
<dbReference type="PROSITE" id="PS51093">
    <property type="entry name" value="PTS_EIIA_TYPE_1"/>
    <property type="match status" value="1"/>
</dbReference>
<reference evidence="8" key="2">
    <citation type="submission" date="2021-04" db="EMBL/GenBank/DDBJ databases">
        <authorList>
            <person name="Gilroy R."/>
        </authorList>
    </citation>
    <scope>NUCLEOTIDE SEQUENCE</scope>
    <source>
        <strain evidence="8">ChiHjej12B11-14209</strain>
    </source>
</reference>
<dbReference type="Pfam" id="PF00358">
    <property type="entry name" value="PTS_EIIA_1"/>
    <property type="match status" value="1"/>
</dbReference>
<dbReference type="Proteomes" id="UP000824062">
    <property type="component" value="Unassembled WGS sequence"/>
</dbReference>
<name>A0A9D2EXS8_9ACTN</name>
<evidence type="ECO:0000256" key="5">
    <source>
        <dbReference type="ARBA" id="ARBA00022683"/>
    </source>
</evidence>
<dbReference type="InterPro" id="IPR011055">
    <property type="entry name" value="Dup_hybrid_motif"/>
</dbReference>
<dbReference type="InterPro" id="IPR050890">
    <property type="entry name" value="PTS_EIIA_component"/>
</dbReference>
<dbReference type="AlphaFoldDB" id="A0A9D2EXS8"/>
<keyword evidence="4" id="KW-0808">Transferase</keyword>
<dbReference type="EMBL" id="DXBM01000019">
    <property type="protein sequence ID" value="HIZ45738.1"/>
    <property type="molecule type" value="Genomic_DNA"/>
</dbReference>
<proteinExistence type="predicted"/>
<evidence type="ECO:0000259" key="7">
    <source>
        <dbReference type="PROSITE" id="PS51093"/>
    </source>
</evidence>
<keyword evidence="2" id="KW-0813">Transport</keyword>
<comment type="subcellular location">
    <subcellularLocation>
        <location evidence="1">Cytoplasm</location>
    </subcellularLocation>
</comment>
<dbReference type="PANTHER" id="PTHR45008">
    <property type="entry name" value="PTS SYSTEM GLUCOSE-SPECIFIC EIIA COMPONENT"/>
    <property type="match status" value="1"/>
</dbReference>
<keyword evidence="6" id="KW-0418">Kinase</keyword>
<evidence type="ECO:0000256" key="6">
    <source>
        <dbReference type="ARBA" id="ARBA00022777"/>
    </source>
</evidence>
<evidence type="ECO:0000256" key="3">
    <source>
        <dbReference type="ARBA" id="ARBA00022597"/>
    </source>
</evidence>
<sequence>MGLFDFLKKATEPAIPEAVRTTGGPGVVHAPATGRVEPMASLPDPVFAGGAMGLATGVWPERGVAFAPISGTLTIAMPHAFGIVNDEMEVLVHVGVDTVEMNGEGFEVLVEKGQQIEAGSPLVTFDRDKVAAAGYPDVVITIVMSTADVEARGGSASACAEKHIEAGAPLMRVEG</sequence>
<dbReference type="PANTHER" id="PTHR45008:SF1">
    <property type="entry name" value="PTS SYSTEM GLUCOSE-SPECIFIC EIIA COMPONENT"/>
    <property type="match status" value="1"/>
</dbReference>
<dbReference type="InterPro" id="IPR001127">
    <property type="entry name" value="PTS_EIIA_1_perm"/>
</dbReference>
<accession>A0A9D2EXS8</accession>
<dbReference type="GO" id="GO:0005737">
    <property type="term" value="C:cytoplasm"/>
    <property type="evidence" value="ECO:0007669"/>
    <property type="project" value="UniProtKB-SubCell"/>
</dbReference>
<dbReference type="GO" id="GO:0016301">
    <property type="term" value="F:kinase activity"/>
    <property type="evidence" value="ECO:0007669"/>
    <property type="project" value="UniProtKB-KW"/>
</dbReference>
<evidence type="ECO:0000256" key="1">
    <source>
        <dbReference type="ARBA" id="ARBA00004496"/>
    </source>
</evidence>
<dbReference type="Gene3D" id="2.70.70.10">
    <property type="entry name" value="Glucose Permease (Domain IIA)"/>
    <property type="match status" value="1"/>
</dbReference>
<evidence type="ECO:0000256" key="2">
    <source>
        <dbReference type="ARBA" id="ARBA00022448"/>
    </source>
</evidence>
<protein>
    <submittedName>
        <fullName evidence="8">PTS glucose transporter subunit IIA</fullName>
    </submittedName>
</protein>
<organism evidence="8 9">
    <name type="scientific">Candidatus Olsenella pullistercoris</name>
    <dbReference type="NCBI Taxonomy" id="2838712"/>
    <lineage>
        <taxon>Bacteria</taxon>
        <taxon>Bacillati</taxon>
        <taxon>Actinomycetota</taxon>
        <taxon>Coriobacteriia</taxon>
        <taxon>Coriobacteriales</taxon>
        <taxon>Atopobiaceae</taxon>
        <taxon>Olsenella</taxon>
    </lineage>
</organism>